<sequence>MVVAGRERRLARTVAHSRPPALRDGYWTSLLVAARWLKSGERRCAAGCTMMRAAVRRARALVPPRFFVAVAAGRPPLRRCRDG</sequence>
<name>A0A2Z6ZS40_9LAMI</name>
<evidence type="ECO:0000313" key="2">
    <source>
        <dbReference type="Proteomes" id="UP000250235"/>
    </source>
</evidence>
<dbReference type="EMBL" id="KV169616">
    <property type="protein sequence ID" value="KZT75974.1"/>
    <property type="molecule type" value="Genomic_DNA"/>
</dbReference>
<protein>
    <submittedName>
        <fullName evidence="1">Uncharacterized protein</fullName>
    </submittedName>
</protein>
<dbReference type="Proteomes" id="UP000250235">
    <property type="component" value="Unassembled WGS sequence"/>
</dbReference>
<accession>A0A2Z6ZS40</accession>
<proteinExistence type="predicted"/>
<dbReference type="AlphaFoldDB" id="A0A2Z6ZS40"/>
<keyword evidence="2" id="KW-1185">Reference proteome</keyword>
<reference evidence="1 2" key="1">
    <citation type="journal article" date="2015" name="Proc. Natl. Acad. Sci. U.S.A.">
        <title>The resurrection genome of Boea hygrometrica: A blueprint for survival of dehydration.</title>
        <authorList>
            <person name="Xiao L."/>
            <person name="Yang G."/>
            <person name="Zhang L."/>
            <person name="Yang X."/>
            <person name="Zhao S."/>
            <person name="Ji Z."/>
            <person name="Zhou Q."/>
            <person name="Hu M."/>
            <person name="Wang Y."/>
            <person name="Chen M."/>
            <person name="Xu Y."/>
            <person name="Jin H."/>
            <person name="Xiao X."/>
            <person name="Hu G."/>
            <person name="Bao F."/>
            <person name="Hu Y."/>
            <person name="Wan P."/>
            <person name="Li L."/>
            <person name="Deng X."/>
            <person name="Kuang T."/>
            <person name="Xiang C."/>
            <person name="Zhu J.K."/>
            <person name="Oliver M.J."/>
            <person name="He Y."/>
        </authorList>
    </citation>
    <scope>NUCLEOTIDE SEQUENCE [LARGE SCALE GENOMIC DNA]</scope>
    <source>
        <strain evidence="2">cv. XS01</strain>
    </source>
</reference>
<evidence type="ECO:0000313" key="1">
    <source>
        <dbReference type="EMBL" id="KZT75974.1"/>
    </source>
</evidence>
<organism evidence="1 2">
    <name type="scientific">Dorcoceras hygrometricum</name>
    <dbReference type="NCBI Taxonomy" id="472368"/>
    <lineage>
        <taxon>Eukaryota</taxon>
        <taxon>Viridiplantae</taxon>
        <taxon>Streptophyta</taxon>
        <taxon>Embryophyta</taxon>
        <taxon>Tracheophyta</taxon>
        <taxon>Spermatophyta</taxon>
        <taxon>Magnoliopsida</taxon>
        <taxon>eudicotyledons</taxon>
        <taxon>Gunneridae</taxon>
        <taxon>Pentapetalae</taxon>
        <taxon>asterids</taxon>
        <taxon>lamiids</taxon>
        <taxon>Lamiales</taxon>
        <taxon>Gesneriaceae</taxon>
        <taxon>Didymocarpoideae</taxon>
        <taxon>Trichosporeae</taxon>
        <taxon>Loxocarpinae</taxon>
        <taxon>Dorcoceras</taxon>
    </lineage>
</organism>
<gene>
    <name evidence="1" type="ORF">F511_47002</name>
</gene>